<dbReference type="AlphaFoldDB" id="A0A6L2ZXS6"/>
<dbReference type="InterPro" id="IPR001387">
    <property type="entry name" value="Cro/C1-type_HTH"/>
</dbReference>
<sequence length="217" mass="25043">MAQNRIKELRKTKNMTLIELRDRVNDIFKEAQTEINGKLLQVSDSQLSFYENGKRSPRNEEVWEALSVVFNTDSLYLRGLTEIPLPKLEMNGGLNDIKEGLASIKEIYENKSEEDIKDFQAIEDAYFLRGKGIVATAIGEDNFKKVQENYELSNNIDNSFRGLMLAMFYLGFHNTLTPDFQIMLAFIQLRKDNQAKALEQVKNLLIVQETTKNHNED</sequence>
<protein>
    <recommendedName>
        <fullName evidence="1">HTH cro/C1-type domain-containing protein</fullName>
    </recommendedName>
</protein>
<evidence type="ECO:0000259" key="1">
    <source>
        <dbReference type="PROSITE" id="PS50943"/>
    </source>
</evidence>
<reference evidence="2 3" key="1">
    <citation type="submission" date="2020-06" db="EMBL/GenBank/DDBJ databases">
        <title>Draft genome sequence of Lactic acid bacteria from Okinawan-style tofu.</title>
        <authorList>
            <person name="Takara I."/>
            <person name="Ikematsu S."/>
        </authorList>
    </citation>
    <scope>NUCLEOTIDE SEQUENCE [LARGE SCALE GENOMIC DNA]</scope>
    <source>
        <strain evidence="3">lg38</strain>
    </source>
</reference>
<comment type="caution">
    <text evidence="2">The sequence shown here is derived from an EMBL/GenBank/DDBJ whole genome shotgun (WGS) entry which is preliminary data.</text>
</comment>
<proteinExistence type="predicted"/>
<name>A0A6L2ZXS6_9LACT</name>
<dbReference type="EMBL" id="BLXU01000008">
    <property type="protein sequence ID" value="GFO52154.1"/>
    <property type="molecule type" value="Genomic_DNA"/>
</dbReference>
<evidence type="ECO:0000313" key="2">
    <source>
        <dbReference type="EMBL" id="GFO52154.1"/>
    </source>
</evidence>
<accession>A0A6L2ZXS6</accession>
<gene>
    <name evidence="2" type="ORF">ikelab_14290</name>
</gene>
<dbReference type="InterPro" id="IPR010982">
    <property type="entry name" value="Lambda_DNA-bd_dom_sf"/>
</dbReference>
<dbReference type="Gene3D" id="1.10.260.40">
    <property type="entry name" value="lambda repressor-like DNA-binding domains"/>
    <property type="match status" value="1"/>
</dbReference>
<dbReference type="PROSITE" id="PS50943">
    <property type="entry name" value="HTH_CROC1"/>
    <property type="match status" value="1"/>
</dbReference>
<organism evidence="2 3">
    <name type="scientific">Lactococcus garvieae</name>
    <dbReference type="NCBI Taxonomy" id="1363"/>
    <lineage>
        <taxon>Bacteria</taxon>
        <taxon>Bacillati</taxon>
        <taxon>Bacillota</taxon>
        <taxon>Bacilli</taxon>
        <taxon>Lactobacillales</taxon>
        <taxon>Streptococcaceae</taxon>
        <taxon>Lactococcus</taxon>
    </lineage>
</organism>
<dbReference type="Proteomes" id="UP000504756">
    <property type="component" value="Unassembled WGS sequence"/>
</dbReference>
<dbReference type="SUPFAM" id="SSF47413">
    <property type="entry name" value="lambda repressor-like DNA-binding domains"/>
    <property type="match status" value="1"/>
</dbReference>
<dbReference type="GO" id="GO:0003677">
    <property type="term" value="F:DNA binding"/>
    <property type="evidence" value="ECO:0007669"/>
    <property type="project" value="InterPro"/>
</dbReference>
<feature type="domain" description="HTH cro/C1-type" evidence="1">
    <location>
        <begin position="38"/>
        <end position="77"/>
    </location>
</feature>
<evidence type="ECO:0000313" key="3">
    <source>
        <dbReference type="Proteomes" id="UP000504756"/>
    </source>
</evidence>
<dbReference type="RefSeq" id="WP_165706604.1">
    <property type="nucleotide sequence ID" value="NZ_BLXU01000008.1"/>
</dbReference>
<dbReference type="CDD" id="cd00093">
    <property type="entry name" value="HTH_XRE"/>
    <property type="match status" value="1"/>
</dbReference>